<proteinExistence type="predicted"/>
<protein>
    <submittedName>
        <fullName evidence="1">Uncharacterized protein</fullName>
    </submittedName>
</protein>
<dbReference type="GeneID" id="136805030"/>
<sequence length="100" mass="11255">MKEITVFTQSSQMGTVESRTVVSITVVTSSFLIPKPEPYKPETAGELKAYDPPRYKLIKGPDNSMATNVIPPNYQEGWQQSLVNRDLPEVTEIQILEEID</sequence>
<dbReference type="Proteomes" id="UP000594262">
    <property type="component" value="Unplaced"/>
</dbReference>
<name>A0A7M5V6W5_9CNID</name>
<evidence type="ECO:0000313" key="2">
    <source>
        <dbReference type="Proteomes" id="UP000594262"/>
    </source>
</evidence>
<dbReference type="AlphaFoldDB" id="A0A7M5V6W5"/>
<organism evidence="1 2">
    <name type="scientific">Clytia hemisphaerica</name>
    <dbReference type="NCBI Taxonomy" id="252671"/>
    <lineage>
        <taxon>Eukaryota</taxon>
        <taxon>Metazoa</taxon>
        <taxon>Cnidaria</taxon>
        <taxon>Hydrozoa</taxon>
        <taxon>Hydroidolina</taxon>
        <taxon>Leptothecata</taxon>
        <taxon>Obeliida</taxon>
        <taxon>Clytiidae</taxon>
        <taxon>Clytia</taxon>
    </lineage>
</organism>
<reference evidence="1" key="1">
    <citation type="submission" date="2021-01" db="UniProtKB">
        <authorList>
            <consortium name="EnsemblMetazoa"/>
        </authorList>
    </citation>
    <scope>IDENTIFICATION</scope>
</reference>
<accession>A0A7M5V6W5</accession>
<dbReference type="RefSeq" id="XP_066917664.1">
    <property type="nucleotide sequence ID" value="XM_067061563.1"/>
</dbReference>
<evidence type="ECO:0000313" key="1">
    <source>
        <dbReference type="EnsemblMetazoa" id="CLYHEMP010804.1"/>
    </source>
</evidence>
<keyword evidence="2" id="KW-1185">Reference proteome</keyword>
<dbReference type="EnsemblMetazoa" id="CLYHEMT010804.1">
    <property type="protein sequence ID" value="CLYHEMP010804.1"/>
    <property type="gene ID" value="CLYHEMG010804"/>
</dbReference>